<dbReference type="InterPro" id="IPR017441">
    <property type="entry name" value="Protein_kinase_ATP_BS"/>
</dbReference>
<feature type="domain" description="Protein kinase" evidence="6">
    <location>
        <begin position="32"/>
        <end position="297"/>
    </location>
</feature>
<evidence type="ECO:0000256" key="2">
    <source>
        <dbReference type="ARBA" id="ARBA00022741"/>
    </source>
</evidence>
<feature type="region of interest" description="Disordered" evidence="5">
    <location>
        <begin position="355"/>
        <end position="414"/>
    </location>
</feature>
<evidence type="ECO:0000313" key="7">
    <source>
        <dbReference type="EMBL" id="KAL3802060.1"/>
    </source>
</evidence>
<evidence type="ECO:0000256" key="4">
    <source>
        <dbReference type="PROSITE-ProRule" id="PRU10141"/>
    </source>
</evidence>
<evidence type="ECO:0000256" key="5">
    <source>
        <dbReference type="SAM" id="MobiDB-lite"/>
    </source>
</evidence>
<dbReference type="Proteomes" id="UP001516023">
    <property type="component" value="Unassembled WGS sequence"/>
</dbReference>
<reference evidence="7 8" key="1">
    <citation type="journal article" date="2020" name="G3 (Bethesda)">
        <title>Improved Reference Genome for Cyclotella cryptica CCMP332, a Model for Cell Wall Morphogenesis, Salinity Adaptation, and Lipid Production in Diatoms (Bacillariophyta).</title>
        <authorList>
            <person name="Roberts W.R."/>
            <person name="Downey K.M."/>
            <person name="Ruck E.C."/>
            <person name="Traller J.C."/>
            <person name="Alverson A.J."/>
        </authorList>
    </citation>
    <scope>NUCLEOTIDE SEQUENCE [LARGE SCALE GENOMIC DNA]</scope>
    <source>
        <strain evidence="7 8">CCMP332</strain>
    </source>
</reference>
<dbReference type="PROSITE" id="PS00108">
    <property type="entry name" value="PROTEIN_KINASE_ST"/>
    <property type="match status" value="1"/>
</dbReference>
<dbReference type="AlphaFoldDB" id="A0ABD3QNV2"/>
<comment type="caution">
    <text evidence="7">The sequence shown here is derived from an EMBL/GenBank/DDBJ whole genome shotgun (WGS) entry which is preliminary data.</text>
</comment>
<proteinExistence type="predicted"/>
<dbReference type="Pfam" id="PF00069">
    <property type="entry name" value="Pkinase"/>
    <property type="match status" value="1"/>
</dbReference>
<dbReference type="SUPFAM" id="SSF56112">
    <property type="entry name" value="Protein kinase-like (PK-like)"/>
    <property type="match status" value="1"/>
</dbReference>
<keyword evidence="2 4" id="KW-0547">Nucleotide-binding</keyword>
<dbReference type="GO" id="GO:0005524">
    <property type="term" value="F:ATP binding"/>
    <property type="evidence" value="ECO:0007669"/>
    <property type="project" value="UniProtKB-UniRule"/>
</dbReference>
<keyword evidence="3 4" id="KW-0067">ATP-binding</keyword>
<dbReference type="PANTHER" id="PTHR48012">
    <property type="entry name" value="STERILE20-LIKE KINASE, ISOFORM B-RELATED"/>
    <property type="match status" value="1"/>
</dbReference>
<evidence type="ECO:0000256" key="3">
    <source>
        <dbReference type="ARBA" id="ARBA00022840"/>
    </source>
</evidence>
<sequence length="616" mass="68280">MELFAAPFPILHTHPHQQSRSFRQGLDRRNEFEIDKMLGEGSFGQVFSAKHKATGAIVAVKVVPNQEGDEESMKIMGEIDILSKCNSPYIVGYFECFKCPPKKRLDPSELWIVQEYCEGGSVSDLIEAAGGRGSFAMPEECIRAACAGIVLGLEYLHKKEVCHRDIKCGNVLLTNDGHVKLADFGVSAELTNTINKRKTVVGSPFWMAPEVIKESHYDGRADVWSLGITAIEMAEGAPPHSNLNPLRAIFLIPSKPAPTLSDPDQWSPEMLDFIRCCCKKDPSERSDSALLTSHPFVKQEVIALKKIHANFDMMCLHGASGYANVAKMSKRPPGLPALRSFMECMRKPLDVVKSQRNDAGLPSKFEGKEKGSLGALSPMCTQDSDGTSSQDDNDIDVAGGSSSNTPSGTFERGNLEANKLNRVVGDGRLATLPKFHEDFNSFFNETFQEIDPVLQNDSVFQDEIFKLNQLYEAKLASLQAAHEESRRKIIISAMARNGKGLDVNALMEKAAARGKTERNSRDVYHKAAHNECFQVMLENMSPNRERHEFDDVMKGREGMNRIREDDQFMAATNKLDNNFARSSSALGRESDAMNLIETDPIAVSPRQTNGKHETVF</sequence>
<dbReference type="FunFam" id="1.10.510.10:FF:001091">
    <property type="entry name" value="STE family protein kinase"/>
    <property type="match status" value="1"/>
</dbReference>
<dbReference type="InterPro" id="IPR011009">
    <property type="entry name" value="Kinase-like_dom_sf"/>
</dbReference>
<accession>A0ABD3QNV2</accession>
<dbReference type="PROSITE" id="PS50011">
    <property type="entry name" value="PROTEIN_KINASE_DOM"/>
    <property type="match status" value="1"/>
</dbReference>
<organism evidence="7 8">
    <name type="scientific">Cyclotella cryptica</name>
    <dbReference type="NCBI Taxonomy" id="29204"/>
    <lineage>
        <taxon>Eukaryota</taxon>
        <taxon>Sar</taxon>
        <taxon>Stramenopiles</taxon>
        <taxon>Ochrophyta</taxon>
        <taxon>Bacillariophyta</taxon>
        <taxon>Coscinodiscophyceae</taxon>
        <taxon>Thalassiosirophycidae</taxon>
        <taxon>Stephanodiscales</taxon>
        <taxon>Stephanodiscaceae</taxon>
        <taxon>Cyclotella</taxon>
    </lineage>
</organism>
<keyword evidence="8" id="KW-1185">Reference proteome</keyword>
<dbReference type="PANTHER" id="PTHR48012:SF2">
    <property type="entry name" value="STERILE20-LIKE KINASE, ISOFORM B"/>
    <property type="match status" value="1"/>
</dbReference>
<feature type="compositionally biased region" description="Low complexity" evidence="5">
    <location>
        <begin position="381"/>
        <end position="390"/>
    </location>
</feature>
<dbReference type="InterPro" id="IPR000719">
    <property type="entry name" value="Prot_kinase_dom"/>
</dbReference>
<dbReference type="GO" id="GO:0004674">
    <property type="term" value="F:protein serine/threonine kinase activity"/>
    <property type="evidence" value="ECO:0007669"/>
    <property type="project" value="UniProtKB-EC"/>
</dbReference>
<gene>
    <name evidence="7" type="ORF">HJC23_010816</name>
</gene>
<dbReference type="Gene3D" id="1.10.510.10">
    <property type="entry name" value="Transferase(Phosphotransferase) domain 1"/>
    <property type="match status" value="1"/>
</dbReference>
<feature type="binding site" evidence="4">
    <location>
        <position position="61"/>
    </location>
    <ligand>
        <name>ATP</name>
        <dbReference type="ChEBI" id="CHEBI:30616"/>
    </ligand>
</feature>
<dbReference type="EC" id="2.7.11.1" evidence="1"/>
<dbReference type="PROSITE" id="PS00107">
    <property type="entry name" value="PROTEIN_KINASE_ATP"/>
    <property type="match status" value="1"/>
</dbReference>
<dbReference type="EMBL" id="JABMIG020000022">
    <property type="protein sequence ID" value="KAL3802060.1"/>
    <property type="molecule type" value="Genomic_DNA"/>
</dbReference>
<dbReference type="InterPro" id="IPR008271">
    <property type="entry name" value="Ser/Thr_kinase_AS"/>
</dbReference>
<protein>
    <recommendedName>
        <fullName evidence="1">non-specific serine/threonine protein kinase</fullName>
        <ecNumber evidence="1">2.7.11.1</ecNumber>
    </recommendedName>
</protein>
<name>A0ABD3QNV2_9STRA</name>
<evidence type="ECO:0000313" key="8">
    <source>
        <dbReference type="Proteomes" id="UP001516023"/>
    </source>
</evidence>
<evidence type="ECO:0000256" key="1">
    <source>
        <dbReference type="ARBA" id="ARBA00012513"/>
    </source>
</evidence>
<evidence type="ECO:0000259" key="6">
    <source>
        <dbReference type="PROSITE" id="PS50011"/>
    </source>
</evidence>
<dbReference type="InterPro" id="IPR050629">
    <property type="entry name" value="STE20/SPS1-PAK"/>
</dbReference>
<dbReference type="SMART" id="SM00220">
    <property type="entry name" value="S_TKc"/>
    <property type="match status" value="1"/>
</dbReference>